<reference evidence="2" key="1">
    <citation type="submission" date="2016-06" db="EMBL/GenBank/DDBJ databases">
        <title>Parallel loss of symbiosis genes in relatives of nitrogen-fixing non-legume Parasponia.</title>
        <authorList>
            <person name="Van Velzen R."/>
            <person name="Holmer R."/>
            <person name="Bu F."/>
            <person name="Rutten L."/>
            <person name="Van Zeijl A."/>
            <person name="Liu W."/>
            <person name="Santuari L."/>
            <person name="Cao Q."/>
            <person name="Sharma T."/>
            <person name="Shen D."/>
            <person name="Roswanjaya Y."/>
            <person name="Wardhani T."/>
            <person name="Kalhor M.S."/>
            <person name="Jansen J."/>
            <person name="Van den Hoogen J."/>
            <person name="Gungor B."/>
            <person name="Hartog M."/>
            <person name="Hontelez J."/>
            <person name="Verver J."/>
            <person name="Yang W.-C."/>
            <person name="Schijlen E."/>
            <person name="Repin R."/>
            <person name="Schilthuizen M."/>
            <person name="Schranz E."/>
            <person name="Heidstra R."/>
            <person name="Miyata K."/>
            <person name="Fedorova E."/>
            <person name="Kohlen W."/>
            <person name="Bisseling T."/>
            <person name="Smit S."/>
            <person name="Geurts R."/>
        </authorList>
    </citation>
    <scope>NUCLEOTIDE SEQUENCE [LARGE SCALE GENOMIC DNA]</scope>
    <source>
        <strain evidence="2">cv. RG33-2</strain>
    </source>
</reference>
<evidence type="ECO:0000313" key="1">
    <source>
        <dbReference type="EMBL" id="PON83616.1"/>
    </source>
</evidence>
<sequence>MYKKVIAVQKSNYFKQKKFQSPSQKNKAYPDNHFERKRNRKLQWRRSKQNVAEISKGYSLKGSTMESVRETGERGIMGIVKCSPFVYLKKTDEDEDEDEDDEEEAVELLFKWIKDSGCK</sequence>
<dbReference type="AlphaFoldDB" id="A0A2P5EDJ8"/>
<accession>A0A2P5EDJ8</accession>
<gene>
    <name evidence="1" type="ORF">TorRG33x02_205730</name>
</gene>
<organism evidence="1 2">
    <name type="scientific">Trema orientale</name>
    <name type="common">Charcoal tree</name>
    <name type="synonym">Celtis orientalis</name>
    <dbReference type="NCBI Taxonomy" id="63057"/>
    <lineage>
        <taxon>Eukaryota</taxon>
        <taxon>Viridiplantae</taxon>
        <taxon>Streptophyta</taxon>
        <taxon>Embryophyta</taxon>
        <taxon>Tracheophyta</taxon>
        <taxon>Spermatophyta</taxon>
        <taxon>Magnoliopsida</taxon>
        <taxon>eudicotyledons</taxon>
        <taxon>Gunneridae</taxon>
        <taxon>Pentapetalae</taxon>
        <taxon>rosids</taxon>
        <taxon>fabids</taxon>
        <taxon>Rosales</taxon>
        <taxon>Cannabaceae</taxon>
        <taxon>Trema</taxon>
    </lineage>
</organism>
<dbReference type="InParanoid" id="A0A2P5EDJ8"/>
<comment type="caution">
    <text evidence="1">The sequence shown here is derived from an EMBL/GenBank/DDBJ whole genome shotgun (WGS) entry which is preliminary data.</text>
</comment>
<proteinExistence type="predicted"/>
<evidence type="ECO:0000313" key="2">
    <source>
        <dbReference type="Proteomes" id="UP000237000"/>
    </source>
</evidence>
<protein>
    <submittedName>
        <fullName evidence="1">Uncharacterized protein</fullName>
    </submittedName>
</protein>
<dbReference type="Proteomes" id="UP000237000">
    <property type="component" value="Unassembled WGS sequence"/>
</dbReference>
<keyword evidence="2" id="KW-1185">Reference proteome</keyword>
<name>A0A2P5EDJ8_TREOI</name>
<dbReference type="EMBL" id="JXTC01000175">
    <property type="protein sequence ID" value="PON83616.1"/>
    <property type="molecule type" value="Genomic_DNA"/>
</dbReference>